<feature type="repeat" description="ANK" evidence="2">
    <location>
        <begin position="774"/>
        <end position="806"/>
    </location>
</feature>
<evidence type="ECO:0000256" key="1">
    <source>
        <dbReference type="ARBA" id="ARBA00022737"/>
    </source>
</evidence>
<keyword evidence="1" id="KW-0677">Repeat</keyword>
<keyword evidence="3" id="KW-0732">Signal</keyword>
<dbReference type="PRINTS" id="PR01415">
    <property type="entry name" value="ANKYRIN"/>
</dbReference>
<dbReference type="Proteomes" id="UP001218218">
    <property type="component" value="Unassembled WGS sequence"/>
</dbReference>
<dbReference type="InterPro" id="IPR036770">
    <property type="entry name" value="Ankyrin_rpt-contain_sf"/>
</dbReference>
<keyword evidence="2" id="KW-0040">ANK repeat</keyword>
<evidence type="ECO:0000256" key="2">
    <source>
        <dbReference type="PROSITE-ProRule" id="PRU00023"/>
    </source>
</evidence>
<feature type="signal peptide" evidence="3">
    <location>
        <begin position="1"/>
        <end position="20"/>
    </location>
</feature>
<name>A0AAD6ZL66_9AGAR</name>
<feature type="repeat" description="ANK" evidence="2">
    <location>
        <begin position="711"/>
        <end position="740"/>
    </location>
</feature>
<dbReference type="SUPFAM" id="SSF52540">
    <property type="entry name" value="P-loop containing nucleoside triphosphate hydrolases"/>
    <property type="match status" value="1"/>
</dbReference>
<evidence type="ECO:0000313" key="7">
    <source>
        <dbReference type="Proteomes" id="UP001218218"/>
    </source>
</evidence>
<feature type="repeat" description="ANK" evidence="2">
    <location>
        <begin position="837"/>
        <end position="869"/>
    </location>
</feature>
<reference evidence="6" key="1">
    <citation type="submission" date="2023-03" db="EMBL/GenBank/DDBJ databases">
        <title>Massive genome expansion in bonnet fungi (Mycena s.s.) driven by repeated elements and novel gene families across ecological guilds.</title>
        <authorList>
            <consortium name="Lawrence Berkeley National Laboratory"/>
            <person name="Harder C.B."/>
            <person name="Miyauchi S."/>
            <person name="Viragh M."/>
            <person name="Kuo A."/>
            <person name="Thoen E."/>
            <person name="Andreopoulos B."/>
            <person name="Lu D."/>
            <person name="Skrede I."/>
            <person name="Drula E."/>
            <person name="Henrissat B."/>
            <person name="Morin E."/>
            <person name="Kohler A."/>
            <person name="Barry K."/>
            <person name="LaButti K."/>
            <person name="Morin E."/>
            <person name="Salamov A."/>
            <person name="Lipzen A."/>
            <person name="Mereny Z."/>
            <person name="Hegedus B."/>
            <person name="Baldrian P."/>
            <person name="Stursova M."/>
            <person name="Weitz H."/>
            <person name="Taylor A."/>
            <person name="Grigoriev I.V."/>
            <person name="Nagy L.G."/>
            <person name="Martin F."/>
            <person name="Kauserud H."/>
        </authorList>
    </citation>
    <scope>NUCLEOTIDE SEQUENCE</scope>
    <source>
        <strain evidence="6">CBHHK002</strain>
    </source>
</reference>
<proteinExistence type="predicted"/>
<dbReference type="InterPro" id="IPR056884">
    <property type="entry name" value="NPHP3-like_N"/>
</dbReference>
<dbReference type="PROSITE" id="PS50088">
    <property type="entry name" value="ANK_REPEAT"/>
    <property type="match status" value="8"/>
</dbReference>
<evidence type="ECO:0000259" key="5">
    <source>
        <dbReference type="Pfam" id="PF24883"/>
    </source>
</evidence>
<feature type="repeat" description="ANK" evidence="2">
    <location>
        <begin position="642"/>
        <end position="674"/>
    </location>
</feature>
<feature type="repeat" description="ANK" evidence="2">
    <location>
        <begin position="678"/>
        <end position="707"/>
    </location>
</feature>
<dbReference type="SUPFAM" id="SSF48403">
    <property type="entry name" value="Ankyrin repeat"/>
    <property type="match status" value="1"/>
</dbReference>
<organism evidence="6 7">
    <name type="scientific">Mycena albidolilacea</name>
    <dbReference type="NCBI Taxonomy" id="1033008"/>
    <lineage>
        <taxon>Eukaryota</taxon>
        <taxon>Fungi</taxon>
        <taxon>Dikarya</taxon>
        <taxon>Basidiomycota</taxon>
        <taxon>Agaricomycotina</taxon>
        <taxon>Agaricomycetes</taxon>
        <taxon>Agaricomycetidae</taxon>
        <taxon>Agaricales</taxon>
        <taxon>Marasmiineae</taxon>
        <taxon>Mycenaceae</taxon>
        <taxon>Mycena</taxon>
    </lineage>
</organism>
<dbReference type="PROSITE" id="PS50297">
    <property type="entry name" value="ANK_REP_REGION"/>
    <property type="match status" value="8"/>
</dbReference>
<feature type="domain" description="GPI inositol-deacylase winged helix" evidence="4">
    <location>
        <begin position="442"/>
        <end position="520"/>
    </location>
</feature>
<dbReference type="InterPro" id="IPR027417">
    <property type="entry name" value="P-loop_NTPase"/>
</dbReference>
<protein>
    <submittedName>
        <fullName evidence="6">Ankyrin repeat-containing domain protein</fullName>
    </submittedName>
</protein>
<dbReference type="AlphaFoldDB" id="A0AAD6ZL66"/>
<dbReference type="Gene3D" id="3.40.50.300">
    <property type="entry name" value="P-loop containing nucleotide triphosphate hydrolases"/>
    <property type="match status" value="1"/>
</dbReference>
<dbReference type="InterPro" id="IPR002110">
    <property type="entry name" value="Ankyrin_rpt"/>
</dbReference>
<accession>A0AAD6ZL66</accession>
<dbReference type="PANTHER" id="PTHR10039">
    <property type="entry name" value="AMELOGENIN"/>
    <property type="match status" value="1"/>
</dbReference>
<dbReference type="Pfam" id="PF22939">
    <property type="entry name" value="WHD_GPIID"/>
    <property type="match status" value="1"/>
</dbReference>
<feature type="repeat" description="ANK" evidence="2">
    <location>
        <begin position="804"/>
        <end position="836"/>
    </location>
</feature>
<evidence type="ECO:0000313" key="6">
    <source>
        <dbReference type="EMBL" id="KAJ7326403.1"/>
    </source>
</evidence>
<dbReference type="Pfam" id="PF12796">
    <property type="entry name" value="Ank_2"/>
    <property type="match status" value="4"/>
</dbReference>
<dbReference type="Pfam" id="PF24883">
    <property type="entry name" value="NPHP3_N"/>
    <property type="match status" value="1"/>
</dbReference>
<dbReference type="Pfam" id="PF00023">
    <property type="entry name" value="Ank"/>
    <property type="match status" value="1"/>
</dbReference>
<keyword evidence="7" id="KW-1185">Reference proteome</keyword>
<dbReference type="PANTHER" id="PTHR10039:SF15">
    <property type="entry name" value="NACHT DOMAIN-CONTAINING PROTEIN"/>
    <property type="match status" value="1"/>
</dbReference>
<dbReference type="InterPro" id="IPR054471">
    <property type="entry name" value="GPIID_WHD"/>
</dbReference>
<feature type="chain" id="PRO_5042228413" evidence="3">
    <location>
        <begin position="21"/>
        <end position="982"/>
    </location>
</feature>
<dbReference type="EMBL" id="JARIHO010000042">
    <property type="protein sequence ID" value="KAJ7326403.1"/>
    <property type="molecule type" value="Genomic_DNA"/>
</dbReference>
<sequence length="982" mass="107865">MADLLGVLASVLQLVDLVVTAGVYVKDLRNAPAEQQKIFAEVQALKPLLGDLHTRISIDRLGATGRTQLMPLQEPLAQLEKIMKNLADKVDPARGDRLIRRVNWTLWDKKQVKVDLDEIERFKTLLNYWLGLNIWDISQHGEREKIIQWFSPLNFFPQQDDIFATRQEGTGEWLLNTNEFKEWISRAGSTLWCYGIPGAGKTVLASRVVEHLSREAQAERQEFQSPSFGVACVYCNHKETAIQTPLNILASLWRQLIHGQTISGHVWDLYRKHVERHTRPTMEEVLAALRSAIACHTKAFFVIDGLDECTADEGNVRSILFGRLRSLGPNVNLMLTSRPHVDVTAAFPSSLRLEIRATEQDIRQYVRGQIHLSSRLTKHVNTRPDLPQEIENEIIGCADGMQVPFRSVLSARDLKEFREALKILPEDLNHTYDAVLQRIDNQDGKNLANRVLLWISSAQRPLSVSELQEALAIELGTPALDADSLPEIDTILSVCEGLVVVDWSNRVFRLVHYTAQHYLESVRPQRFPDAQTVITAACLTYLSFSVFADPSQHHRYQTYKAYRFLPYAAEYCLVHAKGESESSLRDDIVEFLGHAPRWKLFSPRGYWPPSPSRLWVAAAFNLCDVTAYLLAHAETLDDLTKAAGNPLYVAASEGFLELVDLLLVNGANVDAEGGIFGSALQAASMEGHEAVICLLIEHGADVNQKSGIYGTALQAASGKGHEAVVRVLIENGAEVNIQGGELVSALHAASLCGDETIVQLLLEQGAAVNTQSLSWGTPLHVASIRGCEAVVELLIKYGANMTSYNGTALQVAALRGHKAVVRLLVENGAEVNAPAGDDGTALQAASAAGHDEVVRFLLAKGANVDASGGEFGNALRAAVIKRHTRVVHLLVESGANLDAQGGLIHDGLHDLVTTSTALQAASAMGNEEMVRLLVESGADVNIREGKYSTALRGASVRGHTNVIRFLLDNGAEDFEEILVPAN</sequence>
<dbReference type="Gene3D" id="1.25.40.20">
    <property type="entry name" value="Ankyrin repeat-containing domain"/>
    <property type="match status" value="4"/>
</dbReference>
<feature type="domain" description="Nephrocystin 3-like N-terminal" evidence="5">
    <location>
        <begin position="169"/>
        <end position="338"/>
    </location>
</feature>
<dbReference type="SMART" id="SM00248">
    <property type="entry name" value="ANK"/>
    <property type="match status" value="11"/>
</dbReference>
<comment type="caution">
    <text evidence="6">The sequence shown here is derived from an EMBL/GenBank/DDBJ whole genome shotgun (WGS) entry which is preliminary data.</text>
</comment>
<evidence type="ECO:0000256" key="3">
    <source>
        <dbReference type="SAM" id="SignalP"/>
    </source>
</evidence>
<feature type="repeat" description="ANK" evidence="2">
    <location>
        <begin position="741"/>
        <end position="773"/>
    </location>
</feature>
<evidence type="ECO:0000259" key="4">
    <source>
        <dbReference type="Pfam" id="PF22939"/>
    </source>
</evidence>
<feature type="repeat" description="ANK" evidence="2">
    <location>
        <begin position="913"/>
        <end position="945"/>
    </location>
</feature>
<gene>
    <name evidence="6" type="ORF">DFH08DRAFT_941046</name>
</gene>